<keyword evidence="2" id="KW-0732">Signal</keyword>
<dbReference type="STRING" id="1047168.A0A0F4GDG5"/>
<feature type="region of interest" description="Disordered" evidence="1">
    <location>
        <begin position="1085"/>
        <end position="1113"/>
    </location>
</feature>
<feature type="compositionally biased region" description="Low complexity" evidence="1">
    <location>
        <begin position="496"/>
        <end position="509"/>
    </location>
</feature>
<feature type="region of interest" description="Disordered" evidence="1">
    <location>
        <begin position="428"/>
        <end position="556"/>
    </location>
</feature>
<evidence type="ECO:0000313" key="3">
    <source>
        <dbReference type="EMBL" id="KJX95379.1"/>
    </source>
</evidence>
<sequence length="1445" mass="145890">MAILSFMSALLLASGFAQALIIPESQHQHQARANTVAIDSEVKVVLSSFATLEQLAKELTVDISCLRAANPLLSALNRGQYCTVPHACCGTSCEGRFCSKRPQCQGQSTSAAPVQNGPSTTCVSTITTSISISSGGFAPSQYPAPSGASSTVLVSSESNIQSSVGGTSSGPIGGGSSIADGVPFTTNSLGQTIISGSSGPVALPTAISSGIVVTLPGGSVTTVQPSPVPSASLSGSGTTDNPVEQTTTSSVSGGTTVSTGLPSVNPIPAPGEWSVTTQPSGSSPSALPPSGLPLSGLPQSGVPSSGTPPSGTPPSGTPPSGTPPSGTPPSGTPPSGTPQSELFPSGSPSSGSPPSGTPSSSPGLVATTNSLGQTIVLPTGGSATGTAPLPPDASATAQPSAVPSSMIPGLITTTNSLGQTMISGSSGVTTLSNGAPATTTQTLPNGSIITFVPSATAGSPSSPGSGQPPSSSSTPSVVSTTNSAGEALNSTVVGEPSSGLLPSPSSSPSVVTTTNPAGETITSTLVGVVPSPTAGLPSLSSGQPSSPSNLPSVITTTNMNGETITSTLAGVVPSATAGLPSPSSGLPPSPSSSPSIITTTNSAGETITSTLLDIPTSMASLTTFTNTDGSVVVSTISRLSASQQPSASESSSTTAPPVAPSTILGPGQSFNISSTLSPSSVIIDSSGGTITSTSTTSTSPSSTPGLSSDGITTGPQATSAPGPVTSPPTDTSSSSTALAGVFPVTTSVPEPKATDDGTEIPCSLWFFKICISWLDTSILGWKINLPPGIYPPGPPPGITFPPGIQISVSGTIPDWPTLTIGPDRLPTYEPEPEGCKTESAELCLTSTSFGVSSVGGTITTTASDVLSTCATVYGCDVSDSSTSTASTSTASDYPYSCTFGCAACNGNARRDLSPPTALPSIRKPGSLISFHDIALARRDIPNRLEADGSVDFYDTVKASSNTVNVEHDQRLVMQTTSKFIPFDASERNIRVEGLRGCTSILVVSRLGAYISHIWEPTFTAGNFQVEGLDYLRNGRVGGGETGTEPLGSLVQRGVFSDSATTKIFIMTPATYDLDLNDGSIEGKPAVSEREQRASLLSSADPPLFDGNTPGGPPDRLTPMKAALSALMPGVPISQFNYRRQVDDAKVRGQAYGKATIVYSNRQTTDPADPFSDEDLTPTTIAGSDGGSCEIRRQKAVWQCYIQDFLMGSDLWDALPAQIATNQKRQAGDCGSPSSTFISSEPTSASAPATTPPPPTDLPDLTTTAFSTPSGSSCASTTTFSQCNGSGGGAACVTTSSCASFVATDTPTPTFTEPTSTTYEAPLFTSPTVCNNEADFPGHADVASGAQEKLAQDFCGSHNVEAYPGRGPPLAETLQDGDDINYFYSISWKDIDCRPEGTDHQNTYMPQGNGITCPLVMRAIYRNCNNGGVGGYMDVGCLRYRFDGAI</sequence>
<feature type="compositionally biased region" description="Low complexity" evidence="1">
    <location>
        <begin position="642"/>
        <end position="662"/>
    </location>
</feature>
<gene>
    <name evidence="3" type="ORF">TI39_contig4117g00001</name>
</gene>
<feature type="chain" id="PRO_5002468347" description="LysM domain-containing protein" evidence="2">
    <location>
        <begin position="20"/>
        <end position="1445"/>
    </location>
</feature>
<feature type="compositionally biased region" description="Low complexity" evidence="1">
    <location>
        <begin position="536"/>
        <end position="552"/>
    </location>
</feature>
<evidence type="ECO:0000256" key="1">
    <source>
        <dbReference type="SAM" id="MobiDB-lite"/>
    </source>
</evidence>
<proteinExistence type="predicted"/>
<feature type="region of interest" description="Disordered" evidence="1">
    <location>
        <begin position="1162"/>
        <end position="1181"/>
    </location>
</feature>
<feature type="region of interest" description="Disordered" evidence="1">
    <location>
        <begin position="642"/>
        <end position="670"/>
    </location>
</feature>
<feature type="compositionally biased region" description="Low complexity" evidence="1">
    <location>
        <begin position="687"/>
        <end position="710"/>
    </location>
</feature>
<feature type="compositionally biased region" description="Polar residues" evidence="1">
    <location>
        <begin position="221"/>
        <end position="245"/>
    </location>
</feature>
<feature type="compositionally biased region" description="Low complexity" evidence="1">
    <location>
        <begin position="292"/>
        <end position="309"/>
    </location>
</feature>
<dbReference type="OrthoDB" id="3886018at2759"/>
<feature type="compositionally biased region" description="Low complexity" evidence="1">
    <location>
        <begin position="337"/>
        <end position="363"/>
    </location>
</feature>
<dbReference type="Proteomes" id="UP000033647">
    <property type="component" value="Unassembled WGS sequence"/>
</dbReference>
<feature type="region of interest" description="Disordered" evidence="1">
    <location>
        <begin position="575"/>
        <end position="600"/>
    </location>
</feature>
<organism evidence="3 4">
    <name type="scientific">Zymoseptoria brevis</name>
    <dbReference type="NCBI Taxonomy" id="1047168"/>
    <lineage>
        <taxon>Eukaryota</taxon>
        <taxon>Fungi</taxon>
        <taxon>Dikarya</taxon>
        <taxon>Ascomycota</taxon>
        <taxon>Pezizomycotina</taxon>
        <taxon>Dothideomycetes</taxon>
        <taxon>Dothideomycetidae</taxon>
        <taxon>Mycosphaerellales</taxon>
        <taxon>Mycosphaerellaceae</taxon>
        <taxon>Zymoseptoria</taxon>
    </lineage>
</organism>
<accession>A0A0F4GDG5</accession>
<feature type="compositionally biased region" description="Polar residues" evidence="1">
    <location>
        <begin position="1231"/>
        <end position="1240"/>
    </location>
</feature>
<feature type="compositionally biased region" description="Low complexity" evidence="1">
    <location>
        <begin position="452"/>
        <end position="484"/>
    </location>
</feature>
<evidence type="ECO:0000313" key="4">
    <source>
        <dbReference type="Proteomes" id="UP000033647"/>
    </source>
</evidence>
<feature type="compositionally biased region" description="Polar residues" evidence="1">
    <location>
        <begin position="510"/>
        <end position="525"/>
    </location>
</feature>
<evidence type="ECO:0000256" key="2">
    <source>
        <dbReference type="SAM" id="SignalP"/>
    </source>
</evidence>
<feature type="region of interest" description="Disordered" evidence="1">
    <location>
        <begin position="1224"/>
        <end position="1264"/>
    </location>
</feature>
<name>A0A0F4GDG5_9PEZI</name>
<feature type="compositionally biased region" description="Low complexity" evidence="1">
    <location>
        <begin position="721"/>
        <end position="735"/>
    </location>
</feature>
<feature type="compositionally biased region" description="Low complexity" evidence="1">
    <location>
        <begin position="246"/>
        <end position="260"/>
    </location>
</feature>
<keyword evidence="4" id="KW-1185">Reference proteome</keyword>
<reference evidence="3 4" key="1">
    <citation type="submission" date="2015-03" db="EMBL/GenBank/DDBJ databases">
        <title>RNA-seq based gene annotation and comparative genomics of four Zymoseptoria species reveal species-specific pathogenicity related genes and transposable element activity.</title>
        <authorList>
            <person name="Grandaubert J."/>
            <person name="Bhattacharyya A."/>
            <person name="Stukenbrock E.H."/>
        </authorList>
    </citation>
    <scope>NUCLEOTIDE SEQUENCE [LARGE SCALE GENOMIC DNA]</scope>
    <source>
        <strain evidence="3 4">Zb18110</strain>
    </source>
</reference>
<protein>
    <recommendedName>
        <fullName evidence="5">LysM domain-containing protein</fullName>
    </recommendedName>
</protein>
<comment type="caution">
    <text evidence="3">The sequence shown here is derived from an EMBL/GenBank/DDBJ whole genome shotgun (WGS) entry which is preliminary data.</text>
</comment>
<dbReference type="EMBL" id="LAFY01004077">
    <property type="protein sequence ID" value="KJX95379.1"/>
    <property type="molecule type" value="Genomic_DNA"/>
</dbReference>
<feature type="compositionally biased region" description="Pro residues" evidence="1">
    <location>
        <begin position="310"/>
        <end position="336"/>
    </location>
</feature>
<feature type="compositionally biased region" description="Polar residues" evidence="1">
    <location>
        <begin position="428"/>
        <end position="448"/>
    </location>
</feature>
<feature type="region of interest" description="Disordered" evidence="1">
    <location>
        <begin position="687"/>
        <end position="735"/>
    </location>
</feature>
<feature type="signal peptide" evidence="2">
    <location>
        <begin position="1"/>
        <end position="19"/>
    </location>
</feature>
<evidence type="ECO:0008006" key="5">
    <source>
        <dbReference type="Google" id="ProtNLM"/>
    </source>
</evidence>
<feature type="region of interest" description="Disordered" evidence="1">
    <location>
        <begin position="221"/>
        <end position="407"/>
    </location>
</feature>